<evidence type="ECO:0000313" key="1">
    <source>
        <dbReference type="EMBL" id="OZT77779.1"/>
    </source>
</evidence>
<dbReference type="AlphaFoldDB" id="A0A265E864"/>
<organism evidence="1 2">
    <name type="scientific">Salinicoccus roseus</name>
    <dbReference type="NCBI Taxonomy" id="45670"/>
    <lineage>
        <taxon>Bacteria</taxon>
        <taxon>Bacillati</taxon>
        <taxon>Bacillota</taxon>
        <taxon>Bacilli</taxon>
        <taxon>Bacillales</taxon>
        <taxon>Staphylococcaceae</taxon>
        <taxon>Salinicoccus</taxon>
    </lineage>
</organism>
<sequence>MSKKILYNDLQLLKSVSAQLYKGNLVEKGISQGETSSERTQDAYGTKESNSETFSAKFNAVVGAGLDGGNSKTTEESKEIEESSIESFQESKKIAYDEYLINLVQESLSENDELKSLEQSHQYDYVKFSRRYYFFDFDLMKNSIDYKYLVPLALGEGAKLKDYDDLLAQYKVAKKYDNKKETAENMEHKQFSTAYKDTEIFKSMTKISSHLDNILRNHFLLIDSEKETLVIGDKNELKLPPIALTLNESMDLNIFGLVISNDDQVITDDLGGSAHLNPESIMRKIGKFALENYLIHFFEFENRSKYKIIHPISIEYSAN</sequence>
<comment type="caution">
    <text evidence="1">The sequence shown here is derived from an EMBL/GenBank/DDBJ whole genome shotgun (WGS) entry which is preliminary data.</text>
</comment>
<dbReference type="EMBL" id="NPEZ01000001">
    <property type="protein sequence ID" value="OZT77779.1"/>
    <property type="molecule type" value="Genomic_DNA"/>
</dbReference>
<gene>
    <name evidence="1" type="ORF">CFN03_00365</name>
</gene>
<proteinExistence type="predicted"/>
<name>A0A265E864_9STAP</name>
<reference evidence="1 2" key="1">
    <citation type="submission" date="2017-07" db="EMBL/GenBank/DDBJ databases">
        <title>Shotgun whole genome sequences of three halophilic bacterial isolates.</title>
        <authorList>
            <person name="Pozzo T."/>
            <person name="Higdon S.M."/>
            <person name="Quillaguaman J."/>
        </authorList>
    </citation>
    <scope>NUCLEOTIDE SEQUENCE [LARGE SCALE GENOMIC DNA]</scope>
    <source>
        <strain evidence="1 2">BU-1</strain>
    </source>
</reference>
<evidence type="ECO:0000313" key="2">
    <source>
        <dbReference type="Proteomes" id="UP000216682"/>
    </source>
</evidence>
<dbReference type="Proteomes" id="UP000216682">
    <property type="component" value="Unassembled WGS sequence"/>
</dbReference>
<dbReference type="RefSeq" id="WP_094905326.1">
    <property type="nucleotide sequence ID" value="NZ_NPEZ01000001.1"/>
</dbReference>
<accession>A0A265E864</accession>
<protein>
    <submittedName>
        <fullName evidence="1">Uncharacterized protein</fullName>
    </submittedName>
</protein>